<sequence>MKYILTGPLGLLLIILILLSSCESPTTQSAATTSAPTGQTTEQKNSRPAQLKSAVAQDLAALLHLIDVRLLPLTQRAATRPVPLDSLRQAFRQCRLAYKRVEPFTEYFLPATSRLVNGAPVPEVEVEETKMFEPAGLQVLEPLLYPDPAPVTTDTAAYRELRRQTVRLRRQVLSLQLLWDEQEFTDAHVFDALRQQVFRVVALGITGFDTPLSAAACLPEAAAALSALEKPLRLYIKAPREAAPSLIPKLQAASAFLRRHPDFAAFDRMAFVREHANPLSRGLLALQRQLGIEPFSGELRALRPETATLFDSNVFNPDYYTGNRQWFSNPAKVALGRQLFYDPVLSGGKGRSCASCHQPEKAFTDGVARSSTLTGGTLRRNTPTILNAALQAGQFYDLRSPNLENQAVDVIGNRDEMHGSLETAVGQLARQPRYLARFRAAFPEAATAPEPVVSPVRIQNALAAYERSLVRLNSPFDRYVRGENGAELSASAIRGFNLYAGKARCATCHFLPLTNGTVPPTFQDSEAEVLGVPTHPGSTRLDPDLGRYELTKLAPLRNAFKTPTLRNVALTAPYMHNGQYRTLEKVLDFYNQGGGAGLGIAIENQTLPPDKLHLTRQELADLKAFMLALTDTTNTRAPGK</sequence>
<evidence type="ECO:0000256" key="7">
    <source>
        <dbReference type="PROSITE-ProRule" id="PRU00433"/>
    </source>
</evidence>
<keyword evidence="5" id="KW-0560">Oxidoreductase</keyword>
<evidence type="ECO:0000313" key="11">
    <source>
        <dbReference type="Proteomes" id="UP000198310"/>
    </source>
</evidence>
<evidence type="ECO:0000256" key="2">
    <source>
        <dbReference type="ARBA" id="ARBA00022617"/>
    </source>
</evidence>
<dbReference type="InterPro" id="IPR036909">
    <property type="entry name" value="Cyt_c-like_dom_sf"/>
</dbReference>
<dbReference type="Gene3D" id="1.10.760.10">
    <property type="entry name" value="Cytochrome c-like domain"/>
    <property type="match status" value="2"/>
</dbReference>
<evidence type="ECO:0000256" key="5">
    <source>
        <dbReference type="ARBA" id="ARBA00023002"/>
    </source>
</evidence>
<reference evidence="11" key="1">
    <citation type="submission" date="2017-06" db="EMBL/GenBank/DDBJ databases">
        <authorList>
            <person name="Varghese N."/>
            <person name="Submissions S."/>
        </authorList>
    </citation>
    <scope>NUCLEOTIDE SEQUENCE [LARGE SCALE GENOMIC DNA]</scope>
    <source>
        <strain evidence="11">DSM 28041</strain>
    </source>
</reference>
<evidence type="ECO:0000256" key="1">
    <source>
        <dbReference type="ARBA" id="ARBA00004196"/>
    </source>
</evidence>
<feature type="domain" description="Cytochrome c" evidence="9">
    <location>
        <begin position="490"/>
        <end position="630"/>
    </location>
</feature>
<evidence type="ECO:0000256" key="8">
    <source>
        <dbReference type="SAM" id="MobiDB-lite"/>
    </source>
</evidence>
<evidence type="ECO:0000313" key="10">
    <source>
        <dbReference type="EMBL" id="SNR81197.1"/>
    </source>
</evidence>
<dbReference type="GO" id="GO:0009055">
    <property type="term" value="F:electron transfer activity"/>
    <property type="evidence" value="ECO:0007669"/>
    <property type="project" value="InterPro"/>
</dbReference>
<evidence type="ECO:0000256" key="6">
    <source>
        <dbReference type="ARBA" id="ARBA00023004"/>
    </source>
</evidence>
<protein>
    <submittedName>
        <fullName evidence="10">Cytochrome c peroxidase</fullName>
    </submittedName>
</protein>
<dbReference type="PANTHER" id="PTHR30600:SF10">
    <property type="entry name" value="BLL6722 PROTEIN"/>
    <property type="match status" value="1"/>
</dbReference>
<dbReference type="InterPro" id="IPR009056">
    <property type="entry name" value="Cyt_c-like_dom"/>
</dbReference>
<proteinExistence type="predicted"/>
<dbReference type="InterPro" id="IPR051395">
    <property type="entry name" value="Cytochrome_c_Peroxidase/MauG"/>
</dbReference>
<evidence type="ECO:0000256" key="4">
    <source>
        <dbReference type="ARBA" id="ARBA00022729"/>
    </source>
</evidence>
<keyword evidence="4" id="KW-0732">Signal</keyword>
<dbReference type="PANTHER" id="PTHR30600">
    <property type="entry name" value="CYTOCHROME C PEROXIDASE-RELATED"/>
    <property type="match status" value="1"/>
</dbReference>
<gene>
    <name evidence="10" type="ORF">SAMN06269173_107121</name>
</gene>
<keyword evidence="2 7" id="KW-0349">Heme</keyword>
<feature type="compositionally biased region" description="Low complexity" evidence="8">
    <location>
        <begin position="28"/>
        <end position="43"/>
    </location>
</feature>
<evidence type="ECO:0000256" key="3">
    <source>
        <dbReference type="ARBA" id="ARBA00022723"/>
    </source>
</evidence>
<dbReference type="GO" id="GO:0004130">
    <property type="term" value="F:cytochrome-c peroxidase activity"/>
    <property type="evidence" value="ECO:0007669"/>
    <property type="project" value="TreeGrafter"/>
</dbReference>
<dbReference type="Pfam" id="PF03150">
    <property type="entry name" value="CCP_MauG"/>
    <property type="match status" value="1"/>
</dbReference>
<dbReference type="SUPFAM" id="SSF46626">
    <property type="entry name" value="Cytochrome c"/>
    <property type="match status" value="2"/>
</dbReference>
<dbReference type="RefSeq" id="WP_089333483.1">
    <property type="nucleotide sequence ID" value="NZ_FZNS01000007.1"/>
</dbReference>
<keyword evidence="3 7" id="KW-0479">Metal-binding</keyword>
<dbReference type="GO" id="GO:0046872">
    <property type="term" value="F:metal ion binding"/>
    <property type="evidence" value="ECO:0007669"/>
    <property type="project" value="UniProtKB-KW"/>
</dbReference>
<dbReference type="InterPro" id="IPR004852">
    <property type="entry name" value="Di-haem_cyt_c_peroxidsae"/>
</dbReference>
<dbReference type="AlphaFoldDB" id="A0A238ZCY5"/>
<feature type="domain" description="Cytochrome c" evidence="9">
    <location>
        <begin position="331"/>
        <end position="469"/>
    </location>
</feature>
<keyword evidence="10" id="KW-0575">Peroxidase</keyword>
<dbReference type="Proteomes" id="UP000198310">
    <property type="component" value="Unassembled WGS sequence"/>
</dbReference>
<dbReference type="Gene3D" id="1.20.1420.20">
    <property type="entry name" value="M75 peptidase, HXXE motif"/>
    <property type="match status" value="1"/>
</dbReference>
<dbReference type="InterPro" id="IPR038352">
    <property type="entry name" value="Imelysin_sf"/>
</dbReference>
<keyword evidence="11" id="KW-1185">Reference proteome</keyword>
<dbReference type="GO" id="GO:0030313">
    <property type="term" value="C:cell envelope"/>
    <property type="evidence" value="ECO:0007669"/>
    <property type="project" value="UniProtKB-SubCell"/>
</dbReference>
<dbReference type="PROSITE" id="PS51257">
    <property type="entry name" value="PROKAR_LIPOPROTEIN"/>
    <property type="match status" value="1"/>
</dbReference>
<evidence type="ECO:0000259" key="9">
    <source>
        <dbReference type="PROSITE" id="PS51007"/>
    </source>
</evidence>
<comment type="subcellular location">
    <subcellularLocation>
        <location evidence="1">Cell envelope</location>
    </subcellularLocation>
</comment>
<dbReference type="PROSITE" id="PS51007">
    <property type="entry name" value="CYTC"/>
    <property type="match status" value="2"/>
</dbReference>
<feature type="region of interest" description="Disordered" evidence="8">
    <location>
        <begin position="28"/>
        <end position="50"/>
    </location>
</feature>
<accession>A0A238ZCY5</accession>
<organism evidence="10 11">
    <name type="scientific">Hymenobacter mucosus</name>
    <dbReference type="NCBI Taxonomy" id="1411120"/>
    <lineage>
        <taxon>Bacteria</taxon>
        <taxon>Pseudomonadati</taxon>
        <taxon>Bacteroidota</taxon>
        <taxon>Cytophagia</taxon>
        <taxon>Cytophagales</taxon>
        <taxon>Hymenobacteraceae</taxon>
        <taxon>Hymenobacter</taxon>
    </lineage>
</organism>
<keyword evidence="6 7" id="KW-0408">Iron</keyword>
<name>A0A238ZCY5_9BACT</name>
<dbReference type="EMBL" id="FZNS01000007">
    <property type="protein sequence ID" value="SNR81197.1"/>
    <property type="molecule type" value="Genomic_DNA"/>
</dbReference>
<dbReference type="GO" id="GO:0020037">
    <property type="term" value="F:heme binding"/>
    <property type="evidence" value="ECO:0007669"/>
    <property type="project" value="InterPro"/>
</dbReference>